<keyword evidence="7" id="KW-1185">Reference proteome</keyword>
<name>A0A6C0FPG0_9BACL</name>
<evidence type="ECO:0000256" key="2">
    <source>
        <dbReference type="ARBA" id="ARBA00023015"/>
    </source>
</evidence>
<dbReference type="Pfam" id="PF00126">
    <property type="entry name" value="HTH_1"/>
    <property type="match status" value="1"/>
</dbReference>
<dbReference type="AlphaFoldDB" id="A0A6C0FPG0"/>
<reference evidence="6 7" key="1">
    <citation type="submission" date="2020-01" db="EMBL/GenBank/DDBJ databases">
        <title>Paenibacillus sp. nov., isolated from tomato rhizosphere.</title>
        <authorList>
            <person name="Weon H.-Y."/>
            <person name="Lee S.A."/>
        </authorList>
    </citation>
    <scope>NUCLEOTIDE SEQUENCE [LARGE SCALE GENOMIC DNA]</scope>
    <source>
        <strain evidence="6 7">12200R-189</strain>
    </source>
</reference>
<dbReference type="InterPro" id="IPR036388">
    <property type="entry name" value="WH-like_DNA-bd_sf"/>
</dbReference>
<dbReference type="CDD" id="cd08438">
    <property type="entry name" value="PBP2_CidR"/>
    <property type="match status" value="1"/>
</dbReference>
<dbReference type="SUPFAM" id="SSF53850">
    <property type="entry name" value="Periplasmic binding protein-like II"/>
    <property type="match status" value="1"/>
</dbReference>
<dbReference type="Gene3D" id="1.10.10.10">
    <property type="entry name" value="Winged helix-like DNA-binding domain superfamily/Winged helix DNA-binding domain"/>
    <property type="match status" value="1"/>
</dbReference>
<evidence type="ECO:0000313" key="6">
    <source>
        <dbReference type="EMBL" id="QHT58777.1"/>
    </source>
</evidence>
<dbReference type="PANTHER" id="PTHR30419:SF8">
    <property type="entry name" value="NITROGEN ASSIMILATION TRANSCRIPTIONAL ACTIVATOR-RELATED"/>
    <property type="match status" value="1"/>
</dbReference>
<comment type="similarity">
    <text evidence="1">Belongs to the LysR transcriptional regulatory family.</text>
</comment>
<dbReference type="PANTHER" id="PTHR30419">
    <property type="entry name" value="HTH-TYPE TRANSCRIPTIONAL REGULATOR YBHD"/>
    <property type="match status" value="1"/>
</dbReference>
<dbReference type="PROSITE" id="PS50931">
    <property type="entry name" value="HTH_LYSR"/>
    <property type="match status" value="1"/>
</dbReference>
<keyword evidence="3" id="KW-0238">DNA-binding</keyword>
<dbReference type="InterPro" id="IPR036390">
    <property type="entry name" value="WH_DNA-bd_sf"/>
</dbReference>
<dbReference type="InterPro" id="IPR050950">
    <property type="entry name" value="HTH-type_LysR_regulators"/>
</dbReference>
<dbReference type="RefSeq" id="WP_162354847.1">
    <property type="nucleotide sequence ID" value="NZ_CP048209.1"/>
</dbReference>
<dbReference type="Gene3D" id="3.40.190.290">
    <property type="match status" value="1"/>
</dbReference>
<dbReference type="GO" id="GO:0003700">
    <property type="term" value="F:DNA-binding transcription factor activity"/>
    <property type="evidence" value="ECO:0007669"/>
    <property type="project" value="InterPro"/>
</dbReference>
<evidence type="ECO:0000259" key="5">
    <source>
        <dbReference type="PROSITE" id="PS50931"/>
    </source>
</evidence>
<dbReference type="GO" id="GO:0003677">
    <property type="term" value="F:DNA binding"/>
    <property type="evidence" value="ECO:0007669"/>
    <property type="project" value="UniProtKB-KW"/>
</dbReference>
<accession>A0A6C0FPG0</accession>
<dbReference type="InterPro" id="IPR000847">
    <property type="entry name" value="LysR_HTH_N"/>
</dbReference>
<evidence type="ECO:0000313" key="7">
    <source>
        <dbReference type="Proteomes" id="UP000476064"/>
    </source>
</evidence>
<evidence type="ECO:0000256" key="1">
    <source>
        <dbReference type="ARBA" id="ARBA00009437"/>
    </source>
</evidence>
<sequence>MDIRHLQCITEIVRRRSFTKAAEALHLTQPSVSKIVKALEEELRVELFVRDGKQVKLTDAGDTIYRHAGPILQLFDGLVTELNELVYLDKGTVRIGMPPMAGARFFPAVIKRFQERYPGIAFRLVEEGAKKIEESLADGSLEAGVVLLPVDAAMFETYPIVDDRMNVLVAPSHPLAGRPAVELAELAGESFILFNDNFALHDRIIGECRNAGFEPRVSYESSQWDFIGELVGAGLGVAMLPDTMCRRLGPDLARAIPLTRPVIPWRLAMAWRKDGYLSMATREWIRFTRELFADGAGSGTANR</sequence>
<dbReference type="KEGG" id="plyc:GXP70_01480"/>
<proteinExistence type="inferred from homology"/>
<dbReference type="InterPro" id="IPR005119">
    <property type="entry name" value="LysR_subst-bd"/>
</dbReference>
<keyword evidence="2" id="KW-0805">Transcription regulation</keyword>
<organism evidence="6 7">
    <name type="scientific">Paenibacillus lycopersici</name>
    <dbReference type="NCBI Taxonomy" id="2704462"/>
    <lineage>
        <taxon>Bacteria</taxon>
        <taxon>Bacillati</taxon>
        <taxon>Bacillota</taxon>
        <taxon>Bacilli</taxon>
        <taxon>Bacillales</taxon>
        <taxon>Paenibacillaceae</taxon>
        <taxon>Paenibacillus</taxon>
    </lineage>
</organism>
<dbReference type="Pfam" id="PF03466">
    <property type="entry name" value="LysR_substrate"/>
    <property type="match status" value="1"/>
</dbReference>
<dbReference type="FunFam" id="1.10.10.10:FF:000001">
    <property type="entry name" value="LysR family transcriptional regulator"/>
    <property type="match status" value="1"/>
</dbReference>
<dbReference type="SUPFAM" id="SSF46785">
    <property type="entry name" value="Winged helix' DNA-binding domain"/>
    <property type="match status" value="1"/>
</dbReference>
<evidence type="ECO:0000256" key="3">
    <source>
        <dbReference type="ARBA" id="ARBA00023125"/>
    </source>
</evidence>
<dbReference type="EMBL" id="CP048209">
    <property type="protein sequence ID" value="QHT58777.1"/>
    <property type="molecule type" value="Genomic_DNA"/>
</dbReference>
<dbReference type="PRINTS" id="PR00039">
    <property type="entry name" value="HTHLYSR"/>
</dbReference>
<evidence type="ECO:0000256" key="4">
    <source>
        <dbReference type="ARBA" id="ARBA00023163"/>
    </source>
</evidence>
<feature type="domain" description="HTH lysR-type" evidence="5">
    <location>
        <begin position="1"/>
        <end position="58"/>
    </location>
</feature>
<protein>
    <submittedName>
        <fullName evidence="6">LysR family transcriptional regulator</fullName>
    </submittedName>
</protein>
<dbReference type="Proteomes" id="UP000476064">
    <property type="component" value="Chromosome"/>
</dbReference>
<keyword evidence="4" id="KW-0804">Transcription</keyword>
<dbReference type="GO" id="GO:0005829">
    <property type="term" value="C:cytosol"/>
    <property type="evidence" value="ECO:0007669"/>
    <property type="project" value="TreeGrafter"/>
</dbReference>
<gene>
    <name evidence="6" type="ORF">GXP70_01480</name>
</gene>